<proteinExistence type="predicted"/>
<dbReference type="EMBL" id="AWTN01000004">
    <property type="protein sequence ID" value="KGG99939.1"/>
    <property type="molecule type" value="Genomic_DNA"/>
</dbReference>
<organism evidence="1 2">
    <name type="scientific">Comamonas thiooxydans</name>
    <dbReference type="NCBI Taxonomy" id="363952"/>
    <lineage>
        <taxon>Bacteria</taxon>
        <taxon>Pseudomonadati</taxon>
        <taxon>Pseudomonadota</taxon>
        <taxon>Betaproteobacteria</taxon>
        <taxon>Burkholderiales</taxon>
        <taxon>Comamonadaceae</taxon>
        <taxon>Comamonas</taxon>
    </lineage>
</organism>
<dbReference type="Proteomes" id="UP000029567">
    <property type="component" value="Unassembled WGS sequence"/>
</dbReference>
<protein>
    <submittedName>
        <fullName evidence="1">Uncharacterized protein</fullName>
    </submittedName>
</protein>
<gene>
    <name evidence="1" type="ORF">P245_03300</name>
</gene>
<comment type="caution">
    <text evidence="1">The sequence shown here is derived from an EMBL/GenBank/DDBJ whole genome shotgun (WGS) entry which is preliminary data.</text>
</comment>
<sequence>MTLWLTVGLGPENPGKTAFNPVCKTSDLLCSFKSKRGETVFHMGRNHLERSAVDQAIAFKPLQCLSQHPFADPSNCSAQLAEAVDTGFKNQQNQHAPSAGDMLEHLARWTRFHQEFSSAHYVEQRSCFVS</sequence>
<name>A0A0E3BJB0_9BURK</name>
<dbReference type="AlphaFoldDB" id="A0A0E3BJB0"/>
<evidence type="ECO:0000313" key="1">
    <source>
        <dbReference type="EMBL" id="KGG99939.1"/>
    </source>
</evidence>
<evidence type="ECO:0000313" key="2">
    <source>
        <dbReference type="Proteomes" id="UP000029567"/>
    </source>
</evidence>
<accession>A0A0E3BJB0</accession>
<reference evidence="1 2" key="1">
    <citation type="submission" date="2013-09" db="EMBL/GenBank/DDBJ databases">
        <title>High correlation between genotypes and phenotypes of environmental bacteria Comamonas testosteroni strains.</title>
        <authorList>
            <person name="Liu L."/>
            <person name="Zhu W."/>
            <person name="Xia X."/>
            <person name="Xu B."/>
            <person name="Luo M."/>
            <person name="Wang G."/>
        </authorList>
    </citation>
    <scope>NUCLEOTIDE SEQUENCE [LARGE SCALE GENOMIC DNA]</scope>
    <source>
        <strain evidence="1 2">JL14</strain>
    </source>
</reference>